<dbReference type="SUPFAM" id="SSF90123">
    <property type="entry name" value="ABC transporter transmembrane region"/>
    <property type="match status" value="1"/>
</dbReference>
<dbReference type="PROSITE" id="PS50893">
    <property type="entry name" value="ABC_TRANSPORTER_2"/>
    <property type="match status" value="1"/>
</dbReference>
<dbReference type="GO" id="GO:0005524">
    <property type="term" value="F:ATP binding"/>
    <property type="evidence" value="ECO:0007669"/>
    <property type="project" value="UniProtKB-KW"/>
</dbReference>
<evidence type="ECO:0000256" key="6">
    <source>
        <dbReference type="ARBA" id="ARBA00023136"/>
    </source>
</evidence>
<evidence type="ECO:0000313" key="9">
    <source>
        <dbReference type="EMBL" id="MFC7274976.1"/>
    </source>
</evidence>
<dbReference type="SMART" id="SM00382">
    <property type="entry name" value="AAA"/>
    <property type="match status" value="1"/>
</dbReference>
<evidence type="ECO:0000256" key="1">
    <source>
        <dbReference type="ARBA" id="ARBA00004651"/>
    </source>
</evidence>
<evidence type="ECO:0000256" key="5">
    <source>
        <dbReference type="ARBA" id="ARBA00022989"/>
    </source>
</evidence>
<dbReference type="PROSITE" id="PS00211">
    <property type="entry name" value="ABC_TRANSPORTER_1"/>
    <property type="match status" value="1"/>
</dbReference>
<dbReference type="SUPFAM" id="SSF52540">
    <property type="entry name" value="P-loop containing nucleoside triphosphate hydrolases"/>
    <property type="match status" value="1"/>
</dbReference>
<organism evidence="9 10">
    <name type="scientific">Paractinoplanes rhizophilus</name>
    <dbReference type="NCBI Taxonomy" id="1416877"/>
    <lineage>
        <taxon>Bacteria</taxon>
        <taxon>Bacillati</taxon>
        <taxon>Actinomycetota</taxon>
        <taxon>Actinomycetes</taxon>
        <taxon>Micromonosporales</taxon>
        <taxon>Micromonosporaceae</taxon>
        <taxon>Paractinoplanes</taxon>
    </lineage>
</organism>
<keyword evidence="5 7" id="KW-1133">Transmembrane helix</keyword>
<evidence type="ECO:0000256" key="3">
    <source>
        <dbReference type="ARBA" id="ARBA00022741"/>
    </source>
</evidence>
<sequence>MTEPRTLATLGRTLRRAYDAEPRLALAAMLVTLVAAAPGALLAIWMKYLVDGRVWAGATGIAASCVAVWLLRLLAVRVSRKFRMRIAVALETHVARMQATVDTIEHHERPEYLDRLAVLREATFQLDHLYQSLFATISALACLALTTAVLATVSAWTILLTLFAAPTIAVSAWRSGKLRQAEEQAAPAKRRQRHLFTLATTPGPAKELRVTGNQHDIAAAWHTHWQTWYTTMSRAQWAAGWWQAAAWGLFAAGYAAAVAWTTRTHGAADVVLVVTAGARLGQYVAMTAGEADFVRLWLDASRRLAWLEDYAAQHHGTAEQNPPRRLHHGIVFVNVSFQYPGTHTEVLHDVNLTIPAGAVVAIVGENGAGKSTLVKLLCGLYPPTHGHIRVDGTDLRDINPDAWRARLAGAFQDFAQFEFAARRSIGLGDLPHRDHHTSVTAAVTRAGATDVVDKLPAGYDTQLGARWPGGAELSFGQWQRIALARGFMRDDPLLTVLDEPTAALDAETEHQLFERYAAQSRAGHHQGSVTLLVSHRFSTVRMADLIIVVQGSRVTEFGTHDALMAGNGTYAELYTIQARAYR</sequence>
<dbReference type="InterPro" id="IPR039421">
    <property type="entry name" value="Type_1_exporter"/>
</dbReference>
<keyword evidence="4 9" id="KW-0067">ATP-binding</keyword>
<evidence type="ECO:0000256" key="2">
    <source>
        <dbReference type="ARBA" id="ARBA00022692"/>
    </source>
</evidence>
<dbReference type="RefSeq" id="WP_378967564.1">
    <property type="nucleotide sequence ID" value="NZ_JBHTBJ010000007.1"/>
</dbReference>
<feature type="transmembrane region" description="Helical" evidence="7">
    <location>
        <begin position="155"/>
        <end position="173"/>
    </location>
</feature>
<protein>
    <submittedName>
        <fullName evidence="9">ABC transporter ATP-binding protein</fullName>
    </submittedName>
</protein>
<gene>
    <name evidence="9" type="ORF">ACFQS1_13350</name>
</gene>
<dbReference type="Gene3D" id="3.40.50.300">
    <property type="entry name" value="P-loop containing nucleotide triphosphate hydrolases"/>
    <property type="match status" value="1"/>
</dbReference>
<dbReference type="InterPro" id="IPR003439">
    <property type="entry name" value="ABC_transporter-like_ATP-bd"/>
</dbReference>
<comment type="caution">
    <text evidence="9">The sequence shown here is derived from an EMBL/GenBank/DDBJ whole genome shotgun (WGS) entry which is preliminary data.</text>
</comment>
<dbReference type="InterPro" id="IPR027417">
    <property type="entry name" value="P-loop_NTPase"/>
</dbReference>
<feature type="transmembrane region" description="Helical" evidence="7">
    <location>
        <begin position="24"/>
        <end position="48"/>
    </location>
</feature>
<keyword evidence="3" id="KW-0547">Nucleotide-binding</keyword>
<feature type="domain" description="ABC transporter" evidence="8">
    <location>
        <begin position="330"/>
        <end position="576"/>
    </location>
</feature>
<keyword evidence="10" id="KW-1185">Reference proteome</keyword>
<evidence type="ECO:0000259" key="8">
    <source>
        <dbReference type="PROSITE" id="PS50893"/>
    </source>
</evidence>
<dbReference type="InterPro" id="IPR003593">
    <property type="entry name" value="AAA+_ATPase"/>
</dbReference>
<dbReference type="InterPro" id="IPR036640">
    <property type="entry name" value="ABC1_TM_sf"/>
</dbReference>
<proteinExistence type="predicted"/>
<dbReference type="PANTHER" id="PTHR24221:SF646">
    <property type="entry name" value="HAEMOLYSIN SECRETION ATP-BINDING PROTEIN"/>
    <property type="match status" value="1"/>
</dbReference>
<keyword evidence="2 7" id="KW-0812">Transmembrane</keyword>
<dbReference type="Gene3D" id="1.20.1560.10">
    <property type="entry name" value="ABC transporter type 1, transmembrane domain"/>
    <property type="match status" value="1"/>
</dbReference>
<feature type="transmembrane region" description="Helical" evidence="7">
    <location>
        <begin position="129"/>
        <end position="149"/>
    </location>
</feature>
<dbReference type="EMBL" id="JBHTBJ010000007">
    <property type="protein sequence ID" value="MFC7274976.1"/>
    <property type="molecule type" value="Genomic_DNA"/>
</dbReference>
<accession>A0ABW2HT90</accession>
<dbReference type="Pfam" id="PF00005">
    <property type="entry name" value="ABC_tran"/>
    <property type="match status" value="1"/>
</dbReference>
<name>A0ABW2HT90_9ACTN</name>
<dbReference type="Proteomes" id="UP001596548">
    <property type="component" value="Unassembled WGS sequence"/>
</dbReference>
<keyword evidence="6 7" id="KW-0472">Membrane</keyword>
<evidence type="ECO:0000256" key="4">
    <source>
        <dbReference type="ARBA" id="ARBA00022840"/>
    </source>
</evidence>
<feature type="transmembrane region" description="Helical" evidence="7">
    <location>
        <begin position="54"/>
        <end position="75"/>
    </location>
</feature>
<dbReference type="InterPro" id="IPR017871">
    <property type="entry name" value="ABC_transporter-like_CS"/>
</dbReference>
<comment type="subcellular location">
    <subcellularLocation>
        <location evidence="1">Cell membrane</location>
        <topology evidence="1">Multi-pass membrane protein</topology>
    </subcellularLocation>
</comment>
<dbReference type="PANTHER" id="PTHR24221">
    <property type="entry name" value="ATP-BINDING CASSETTE SUB-FAMILY B"/>
    <property type="match status" value="1"/>
</dbReference>
<reference evidence="10" key="1">
    <citation type="journal article" date="2019" name="Int. J. Syst. Evol. Microbiol.">
        <title>The Global Catalogue of Microorganisms (GCM) 10K type strain sequencing project: providing services to taxonomists for standard genome sequencing and annotation.</title>
        <authorList>
            <consortium name="The Broad Institute Genomics Platform"/>
            <consortium name="The Broad Institute Genome Sequencing Center for Infectious Disease"/>
            <person name="Wu L."/>
            <person name="Ma J."/>
        </authorList>
    </citation>
    <scope>NUCLEOTIDE SEQUENCE [LARGE SCALE GENOMIC DNA]</scope>
    <source>
        <strain evidence="10">XZYJT-10</strain>
    </source>
</reference>
<evidence type="ECO:0000256" key="7">
    <source>
        <dbReference type="SAM" id="Phobius"/>
    </source>
</evidence>
<evidence type="ECO:0000313" key="10">
    <source>
        <dbReference type="Proteomes" id="UP001596548"/>
    </source>
</evidence>